<sequence length="184" mass="21560">MVVLYLKLTLYPVKTTLTFKKSYCSDKTIVTVATAHPQDQFLDKSLTRNDCHATTLLAFTIGEYLVPIYLTSLIYNKFERMVQQKISHRASFITIEKLRSIAILFYKLHVLDLEKSLWNHYLKASTGLFMGSEGHLKLCPKDIQTKLELAPLLKRKNDSSNQMQKNNKYYVRFIREHLHKFNQK</sequence>
<gene>
    <name evidence="2" type="ORF">OXD698_LOCUS20282</name>
</gene>
<name>A0A819DR41_9BILA</name>
<dbReference type="EMBL" id="CAJOAZ010001600">
    <property type="protein sequence ID" value="CAF3834626.1"/>
    <property type="molecule type" value="Genomic_DNA"/>
</dbReference>
<accession>A0A819DR41</accession>
<keyword evidence="1" id="KW-0472">Membrane</keyword>
<organism evidence="2 3">
    <name type="scientific">Adineta steineri</name>
    <dbReference type="NCBI Taxonomy" id="433720"/>
    <lineage>
        <taxon>Eukaryota</taxon>
        <taxon>Metazoa</taxon>
        <taxon>Spiralia</taxon>
        <taxon>Gnathifera</taxon>
        <taxon>Rotifera</taxon>
        <taxon>Eurotatoria</taxon>
        <taxon>Bdelloidea</taxon>
        <taxon>Adinetida</taxon>
        <taxon>Adinetidae</taxon>
        <taxon>Adineta</taxon>
    </lineage>
</organism>
<evidence type="ECO:0000313" key="2">
    <source>
        <dbReference type="EMBL" id="CAF3834626.1"/>
    </source>
</evidence>
<keyword evidence="1" id="KW-0812">Transmembrane</keyword>
<dbReference type="AlphaFoldDB" id="A0A819DR41"/>
<evidence type="ECO:0000256" key="1">
    <source>
        <dbReference type="SAM" id="Phobius"/>
    </source>
</evidence>
<evidence type="ECO:0000313" key="3">
    <source>
        <dbReference type="Proteomes" id="UP000663844"/>
    </source>
</evidence>
<comment type="caution">
    <text evidence="2">The sequence shown here is derived from an EMBL/GenBank/DDBJ whole genome shotgun (WGS) entry which is preliminary data.</text>
</comment>
<protein>
    <submittedName>
        <fullName evidence="2">Uncharacterized protein</fullName>
    </submittedName>
</protein>
<keyword evidence="1" id="KW-1133">Transmembrane helix</keyword>
<proteinExistence type="predicted"/>
<reference evidence="2" key="1">
    <citation type="submission" date="2021-02" db="EMBL/GenBank/DDBJ databases">
        <authorList>
            <person name="Nowell W R."/>
        </authorList>
    </citation>
    <scope>NUCLEOTIDE SEQUENCE</scope>
</reference>
<dbReference type="Proteomes" id="UP000663844">
    <property type="component" value="Unassembled WGS sequence"/>
</dbReference>
<feature type="transmembrane region" description="Helical" evidence="1">
    <location>
        <begin position="56"/>
        <end position="75"/>
    </location>
</feature>